<dbReference type="EMBL" id="ABEU02000025">
    <property type="protein sequence ID" value="PNR27784.1"/>
    <property type="molecule type" value="Genomic_DNA"/>
</dbReference>
<evidence type="ECO:0000259" key="2">
    <source>
        <dbReference type="Pfam" id="PF24928"/>
    </source>
</evidence>
<dbReference type="Proteomes" id="UP000006727">
    <property type="component" value="Chromosome 25"/>
</dbReference>
<dbReference type="InParanoid" id="A0A2K1IET1"/>
<feature type="domain" description="DUF7748" evidence="2">
    <location>
        <begin position="1"/>
        <end position="78"/>
    </location>
</feature>
<dbReference type="AlphaFoldDB" id="A0A2K1IET1"/>
<reference evidence="3 5" key="1">
    <citation type="journal article" date="2008" name="Science">
        <title>The Physcomitrella genome reveals evolutionary insights into the conquest of land by plants.</title>
        <authorList>
            <person name="Rensing S."/>
            <person name="Lang D."/>
            <person name="Zimmer A."/>
            <person name="Terry A."/>
            <person name="Salamov A."/>
            <person name="Shapiro H."/>
            <person name="Nishiyama T."/>
            <person name="Perroud P.-F."/>
            <person name="Lindquist E."/>
            <person name="Kamisugi Y."/>
            <person name="Tanahashi T."/>
            <person name="Sakakibara K."/>
            <person name="Fujita T."/>
            <person name="Oishi K."/>
            <person name="Shin-I T."/>
            <person name="Kuroki Y."/>
            <person name="Toyoda A."/>
            <person name="Suzuki Y."/>
            <person name="Hashimoto A."/>
            <person name="Yamaguchi K."/>
            <person name="Sugano A."/>
            <person name="Kohara Y."/>
            <person name="Fujiyama A."/>
            <person name="Anterola A."/>
            <person name="Aoki S."/>
            <person name="Ashton N."/>
            <person name="Barbazuk W.B."/>
            <person name="Barker E."/>
            <person name="Bennetzen J."/>
            <person name="Bezanilla M."/>
            <person name="Blankenship R."/>
            <person name="Cho S.H."/>
            <person name="Dutcher S."/>
            <person name="Estelle M."/>
            <person name="Fawcett J.A."/>
            <person name="Gundlach H."/>
            <person name="Hanada K."/>
            <person name="Heyl A."/>
            <person name="Hicks K.A."/>
            <person name="Hugh J."/>
            <person name="Lohr M."/>
            <person name="Mayer K."/>
            <person name="Melkozernov A."/>
            <person name="Murata T."/>
            <person name="Nelson D."/>
            <person name="Pils B."/>
            <person name="Prigge M."/>
            <person name="Reiss B."/>
            <person name="Renner T."/>
            <person name="Rombauts S."/>
            <person name="Rushton P."/>
            <person name="Sanderfoot A."/>
            <person name="Schween G."/>
            <person name="Shiu S.-H."/>
            <person name="Stueber K."/>
            <person name="Theodoulou F.L."/>
            <person name="Tu H."/>
            <person name="Van de Peer Y."/>
            <person name="Verrier P.J."/>
            <person name="Waters E."/>
            <person name="Wood A."/>
            <person name="Yang L."/>
            <person name="Cove D."/>
            <person name="Cuming A."/>
            <person name="Hasebe M."/>
            <person name="Lucas S."/>
            <person name="Mishler D.B."/>
            <person name="Reski R."/>
            <person name="Grigoriev I."/>
            <person name="Quatrano R.S."/>
            <person name="Boore J.L."/>
        </authorList>
    </citation>
    <scope>NUCLEOTIDE SEQUENCE [LARGE SCALE GENOMIC DNA]</scope>
    <source>
        <strain evidence="4 5">cv. Gransden 2004</strain>
    </source>
</reference>
<reference evidence="4" key="3">
    <citation type="submission" date="2020-12" db="UniProtKB">
        <authorList>
            <consortium name="EnsemblPlants"/>
        </authorList>
    </citation>
    <scope>IDENTIFICATION</scope>
</reference>
<dbReference type="Gramene" id="Pp3c25_14010V3.1">
    <property type="protein sequence ID" value="PAC:32980025.CDS.1"/>
    <property type="gene ID" value="Pp3c25_14010"/>
</dbReference>
<organism evidence="3">
    <name type="scientific">Physcomitrium patens</name>
    <name type="common">Spreading-leaved earth moss</name>
    <name type="synonym">Physcomitrella patens</name>
    <dbReference type="NCBI Taxonomy" id="3218"/>
    <lineage>
        <taxon>Eukaryota</taxon>
        <taxon>Viridiplantae</taxon>
        <taxon>Streptophyta</taxon>
        <taxon>Embryophyta</taxon>
        <taxon>Bryophyta</taxon>
        <taxon>Bryophytina</taxon>
        <taxon>Bryopsida</taxon>
        <taxon>Funariidae</taxon>
        <taxon>Funariales</taxon>
        <taxon>Funariaceae</taxon>
        <taxon>Physcomitrium</taxon>
    </lineage>
</organism>
<evidence type="ECO:0000256" key="1">
    <source>
        <dbReference type="SAM" id="MobiDB-lite"/>
    </source>
</evidence>
<keyword evidence="5" id="KW-1185">Reference proteome</keyword>
<dbReference type="EnsemblPlants" id="Pp3c25_14010V3.2">
    <property type="protein sequence ID" value="PAC:32980026.CDS.1"/>
    <property type="gene ID" value="Pp3c25_14010"/>
</dbReference>
<sequence>MKTKFINDSSLTIKLMEGNAGAFRGICELSKTDSYKVEVNPNATYREYMAATGSKGERLILSEEEVYKHSTIRIVDDYSKPEKFRFQFENPRVEGETHAPRQLLFKWWDKLISRIRSGEVGSDEDGGSAKSRGGQNVVTSHPDAESSPKGSGG</sequence>
<accession>A0A2K1IET1</accession>
<dbReference type="Gramene" id="Pp3c25_14010V3.2">
    <property type="protein sequence ID" value="PAC:32980026.CDS.1"/>
    <property type="gene ID" value="Pp3c25_14010"/>
</dbReference>
<gene>
    <name evidence="3" type="ORF">PHYPA_029936</name>
</gene>
<reference evidence="3 5" key="2">
    <citation type="journal article" date="2018" name="Plant J.">
        <title>The Physcomitrella patens chromosome-scale assembly reveals moss genome structure and evolution.</title>
        <authorList>
            <person name="Lang D."/>
            <person name="Ullrich K.K."/>
            <person name="Murat F."/>
            <person name="Fuchs J."/>
            <person name="Jenkins J."/>
            <person name="Haas F.B."/>
            <person name="Piednoel M."/>
            <person name="Gundlach H."/>
            <person name="Van Bel M."/>
            <person name="Meyberg R."/>
            <person name="Vives C."/>
            <person name="Morata J."/>
            <person name="Symeonidi A."/>
            <person name="Hiss M."/>
            <person name="Muchero W."/>
            <person name="Kamisugi Y."/>
            <person name="Saleh O."/>
            <person name="Blanc G."/>
            <person name="Decker E.L."/>
            <person name="van Gessel N."/>
            <person name="Grimwood J."/>
            <person name="Hayes R.D."/>
            <person name="Graham S.W."/>
            <person name="Gunter L.E."/>
            <person name="McDaniel S.F."/>
            <person name="Hoernstein S.N.W."/>
            <person name="Larsson A."/>
            <person name="Li F.W."/>
            <person name="Perroud P.F."/>
            <person name="Phillips J."/>
            <person name="Ranjan P."/>
            <person name="Rokshar D.S."/>
            <person name="Rothfels C.J."/>
            <person name="Schneider L."/>
            <person name="Shu S."/>
            <person name="Stevenson D.W."/>
            <person name="Thummler F."/>
            <person name="Tillich M."/>
            <person name="Villarreal Aguilar J.C."/>
            <person name="Widiez T."/>
            <person name="Wong G.K."/>
            <person name="Wymore A."/>
            <person name="Zhang Y."/>
            <person name="Zimmer A.D."/>
            <person name="Quatrano R.S."/>
            <person name="Mayer K.F.X."/>
            <person name="Goodstein D."/>
            <person name="Casacuberta J.M."/>
            <person name="Vandepoele K."/>
            <person name="Reski R."/>
            <person name="Cuming A.C."/>
            <person name="Tuskan G.A."/>
            <person name="Maumus F."/>
            <person name="Salse J."/>
            <person name="Schmutz J."/>
            <person name="Rensing S.A."/>
        </authorList>
    </citation>
    <scope>NUCLEOTIDE SEQUENCE [LARGE SCALE GENOMIC DNA]</scope>
    <source>
        <strain evidence="4 5">cv. Gransden 2004</strain>
    </source>
</reference>
<dbReference type="PaxDb" id="3218-PP1S129_5V6.1"/>
<name>A0A2K1IET1_PHYPA</name>
<dbReference type="Pfam" id="PF24928">
    <property type="entry name" value="DUF7748"/>
    <property type="match status" value="1"/>
</dbReference>
<feature type="region of interest" description="Disordered" evidence="1">
    <location>
        <begin position="118"/>
        <end position="153"/>
    </location>
</feature>
<evidence type="ECO:0000313" key="5">
    <source>
        <dbReference type="Proteomes" id="UP000006727"/>
    </source>
</evidence>
<proteinExistence type="predicted"/>
<protein>
    <recommendedName>
        <fullName evidence="2">DUF7748 domain-containing protein</fullName>
    </recommendedName>
</protein>
<evidence type="ECO:0000313" key="3">
    <source>
        <dbReference type="EMBL" id="PNR27784.1"/>
    </source>
</evidence>
<dbReference type="InterPro" id="IPR056650">
    <property type="entry name" value="DUF7748"/>
</dbReference>
<evidence type="ECO:0000313" key="4">
    <source>
        <dbReference type="EnsemblPlants" id="PAC:32980025.CDS.1"/>
    </source>
</evidence>
<dbReference type="EnsemblPlants" id="Pp3c25_14010V3.1">
    <property type="protein sequence ID" value="PAC:32980025.CDS.1"/>
    <property type="gene ID" value="Pp3c25_14010"/>
</dbReference>